<feature type="transmembrane region" description="Helical" evidence="2">
    <location>
        <begin position="130"/>
        <end position="150"/>
    </location>
</feature>
<accession>A0A0E2HCI9</accession>
<feature type="transmembrane region" description="Helical" evidence="2">
    <location>
        <begin position="360"/>
        <end position="381"/>
    </location>
</feature>
<feature type="compositionally biased region" description="Basic and acidic residues" evidence="1">
    <location>
        <begin position="503"/>
        <end position="519"/>
    </location>
</feature>
<dbReference type="Proteomes" id="UP000013085">
    <property type="component" value="Unassembled WGS sequence"/>
</dbReference>
<evidence type="ECO:0000256" key="1">
    <source>
        <dbReference type="SAM" id="MobiDB-lite"/>
    </source>
</evidence>
<dbReference type="HOGENOM" id="CLU_025870_0_0_9"/>
<dbReference type="AlphaFoldDB" id="A0A0E2HCI9"/>
<sequence>MIKTMEQWLTGKRLLIILTIAAAVWFSFAAVMTVLRYRLNYAPAYDFGIFSQMYYYMDKCLSPLTTCERDGLLSHFAVHLSPVFYVLLPFYKLFPRPETLLVLQSLVVISGMVPLCLLTRAFGFTRPQTLCYGLMYCFYPAFMGGCFYDFHENKFLAVIILWCMYFLETGHFKSMLASAALLLMVKEDAPVYAACIGLYLFLWKKQYRLGAVVFLASCAYFCIAIWYINRFGEGAMINRFDNFISDKRLGLVSMFKTILVNPAYVLSQIAVKDKILFFLEMLLPLGFLPLMTKDWQKWTLLIPFVLINLMSNYKYQHSIYFQYTYGSGALLIYLALVNFRDMKHPFGHRRKNRTGYDGRLPGSSCACGLLCGLVLIGGVMYSKSNYASLFQRHHEEAAQARSILDQIPQDASVKSSTFFLPQLSMRDEVYLLTSSHPADYMVVDLRKGYEKDLEQILADCQEHGYEPAGTVDGYVALLKQDVESKGGLARSHKQLFHAAPSQDRQKLLPDPQRKLHDVHGSGYYPDKPSA</sequence>
<feature type="transmembrane region" description="Helical" evidence="2">
    <location>
        <begin position="76"/>
        <end position="94"/>
    </location>
</feature>
<reference evidence="3 4" key="1">
    <citation type="submission" date="2013-01" db="EMBL/GenBank/DDBJ databases">
        <title>The Genome Sequence of Clostridium clostridioforme 90A8.</title>
        <authorList>
            <consortium name="The Broad Institute Genome Sequencing Platform"/>
            <person name="Earl A."/>
            <person name="Ward D."/>
            <person name="Feldgarden M."/>
            <person name="Gevers D."/>
            <person name="Courvalin P."/>
            <person name="Lambert T."/>
            <person name="Walker B."/>
            <person name="Young S.K."/>
            <person name="Zeng Q."/>
            <person name="Gargeya S."/>
            <person name="Fitzgerald M."/>
            <person name="Haas B."/>
            <person name="Abouelleil A."/>
            <person name="Alvarado L."/>
            <person name="Arachchi H.M."/>
            <person name="Berlin A.M."/>
            <person name="Chapman S.B."/>
            <person name="Dewar J."/>
            <person name="Goldberg J."/>
            <person name="Griggs A."/>
            <person name="Gujja S."/>
            <person name="Hansen M."/>
            <person name="Howarth C."/>
            <person name="Imamovic A."/>
            <person name="Larimer J."/>
            <person name="McCowan C."/>
            <person name="Murphy C."/>
            <person name="Neiman D."/>
            <person name="Pearson M."/>
            <person name="Priest M."/>
            <person name="Roberts A."/>
            <person name="Saif S."/>
            <person name="Shea T."/>
            <person name="Sisk P."/>
            <person name="Sykes S."/>
            <person name="Wortman J."/>
            <person name="Nusbaum C."/>
            <person name="Birren B."/>
        </authorList>
    </citation>
    <scope>NUCLEOTIDE SEQUENCE [LARGE SCALE GENOMIC DNA]</scope>
    <source>
        <strain evidence="3 4">90A8</strain>
    </source>
</reference>
<evidence type="ECO:0000313" key="4">
    <source>
        <dbReference type="Proteomes" id="UP000013085"/>
    </source>
</evidence>
<protein>
    <recommendedName>
        <fullName evidence="5">DUF2079 domain-containing protein</fullName>
    </recommendedName>
</protein>
<proteinExistence type="predicted"/>
<evidence type="ECO:0000256" key="2">
    <source>
        <dbReference type="SAM" id="Phobius"/>
    </source>
</evidence>
<evidence type="ECO:0000313" key="3">
    <source>
        <dbReference type="EMBL" id="ENZ17639.1"/>
    </source>
</evidence>
<feature type="transmembrane region" description="Helical" evidence="2">
    <location>
        <begin position="249"/>
        <end position="269"/>
    </location>
</feature>
<comment type="caution">
    <text evidence="3">The sequence shown here is derived from an EMBL/GenBank/DDBJ whole genome shotgun (WGS) entry which is preliminary data.</text>
</comment>
<keyword evidence="2" id="KW-0472">Membrane</keyword>
<feature type="region of interest" description="Disordered" evidence="1">
    <location>
        <begin position="497"/>
        <end position="530"/>
    </location>
</feature>
<dbReference type="RefSeq" id="WP_002595477.1">
    <property type="nucleotide sequence ID" value="NZ_KB851018.1"/>
</dbReference>
<dbReference type="PATRIC" id="fig|999408.3.peg.1709"/>
<evidence type="ECO:0008006" key="5">
    <source>
        <dbReference type="Google" id="ProtNLM"/>
    </source>
</evidence>
<name>A0A0E2HCI9_9FIRM</name>
<gene>
    <name evidence="3" type="ORF">HMPREF1090_01589</name>
</gene>
<organism evidence="3 4">
    <name type="scientific">[Clostridium] clostridioforme 90A8</name>
    <dbReference type="NCBI Taxonomy" id="999408"/>
    <lineage>
        <taxon>Bacteria</taxon>
        <taxon>Bacillati</taxon>
        <taxon>Bacillota</taxon>
        <taxon>Clostridia</taxon>
        <taxon>Lachnospirales</taxon>
        <taxon>Lachnospiraceae</taxon>
        <taxon>Enterocloster</taxon>
    </lineage>
</organism>
<feature type="transmembrane region" description="Helical" evidence="2">
    <location>
        <begin position="321"/>
        <end position="339"/>
    </location>
</feature>
<feature type="transmembrane region" description="Helical" evidence="2">
    <location>
        <begin position="156"/>
        <end position="172"/>
    </location>
</feature>
<keyword evidence="2" id="KW-0812">Transmembrane</keyword>
<feature type="transmembrane region" description="Helical" evidence="2">
    <location>
        <begin position="207"/>
        <end position="228"/>
    </location>
</feature>
<dbReference type="InterPro" id="IPR018650">
    <property type="entry name" value="STSV1_Orf64"/>
</dbReference>
<dbReference type="Pfam" id="PF09852">
    <property type="entry name" value="DUF2079"/>
    <property type="match status" value="1"/>
</dbReference>
<feature type="transmembrane region" description="Helical" evidence="2">
    <location>
        <begin position="100"/>
        <end position="118"/>
    </location>
</feature>
<keyword evidence="2" id="KW-1133">Transmembrane helix</keyword>
<dbReference type="EMBL" id="AGYR01000013">
    <property type="protein sequence ID" value="ENZ17639.1"/>
    <property type="molecule type" value="Genomic_DNA"/>
</dbReference>